<sequence>MLRVYKDGRVERLQGTHVVPPGDPKGMVQSRDVVYAPEANLSSRLYLPKNINPHQKLPLLVYIHGGGFCVETPFSSTYHNYLNTLVAEANVVAVSVDYRKAPEHPLPTAYDDSWTAIKWVASHVNGNGPDEWLNSHADFGKVFFAGDSSGANISHQMGLRHAQEKLAGVNLEGIVLVHPFFWGTQRIGYEANRKKERIELIEGLWCLANPKTTGFDDPLFNPVLEPRFASLGCSRLLVLVAEKDSLRDRGYYYCEQLVKSGWKGRQLEITEARNEIHLLPMLRIYKDGRVERLLGDDVVPLGDPKGIVQSKDVIYSEANLSSRLYLPRNLKRNQNLPLLFYFHGGGFCSETSFNSTYHNYLNNLVAEANVIAVSVDYRKAPEHPLPIAYDDSWTAIKWVASHVNGNGPDEWLNSHADFGKVFFAGDSSGANISHQMGLRHAQEKLVGVNLEGIVLVHPFFWGTQRIGYEANRKKERIELIEGLWCLANPKSNGFDDPLFNPVLDPRFASLGCSRLLVLVADKDPLRDRGYYYCEQLVRRGWKGRQLEIMEAKNETHVFHLLFPDSENAKSMLRRIAFFLNQEPLLSKI</sequence>
<dbReference type="InterPro" id="IPR050466">
    <property type="entry name" value="Carboxylest/Gibb_receptor"/>
</dbReference>
<evidence type="ECO:0000256" key="1">
    <source>
        <dbReference type="ARBA" id="ARBA00010515"/>
    </source>
</evidence>
<reference evidence="3" key="1">
    <citation type="submission" date="2022-02" db="EMBL/GenBank/DDBJ databases">
        <authorList>
            <person name="Henning P.M."/>
            <person name="McCubbin A.G."/>
            <person name="Shore J.S."/>
        </authorList>
    </citation>
    <scope>NUCLEOTIDE SEQUENCE</scope>
    <source>
        <strain evidence="3">F60SS</strain>
        <tissue evidence="3">Leaves</tissue>
    </source>
</reference>
<dbReference type="OrthoDB" id="408631at2759"/>
<feature type="domain" description="Alpha/beta hydrolase fold-3" evidence="2">
    <location>
        <begin position="60"/>
        <end position="278"/>
    </location>
</feature>
<comment type="similarity">
    <text evidence="1">Belongs to the 'GDXG' lipolytic enzyme family.</text>
</comment>
<feature type="non-terminal residue" evidence="3">
    <location>
        <position position="1"/>
    </location>
</feature>
<keyword evidence="4" id="KW-1185">Reference proteome</keyword>
<dbReference type="GO" id="GO:0016787">
    <property type="term" value="F:hydrolase activity"/>
    <property type="evidence" value="ECO:0007669"/>
    <property type="project" value="InterPro"/>
</dbReference>
<dbReference type="AlphaFoldDB" id="A0A9Q0JES4"/>
<dbReference type="PANTHER" id="PTHR23024:SF467">
    <property type="entry name" value="CARBOXYLESTERASE 12-RELATED"/>
    <property type="match status" value="1"/>
</dbReference>
<reference evidence="3" key="2">
    <citation type="journal article" date="2023" name="Plants (Basel)">
        <title>Annotation of the Turnera subulata (Passifloraceae) Draft Genome Reveals the S-Locus Evolved after the Divergence of Turneroideae from Passifloroideae in a Stepwise Manner.</title>
        <authorList>
            <person name="Henning P.M."/>
            <person name="Roalson E.H."/>
            <person name="Mir W."/>
            <person name="McCubbin A.G."/>
            <person name="Shore J.S."/>
        </authorList>
    </citation>
    <scope>NUCLEOTIDE SEQUENCE</scope>
    <source>
        <strain evidence="3">F60SS</strain>
    </source>
</reference>
<comment type="caution">
    <text evidence="3">The sequence shown here is derived from an EMBL/GenBank/DDBJ whole genome shotgun (WGS) entry which is preliminary data.</text>
</comment>
<protein>
    <recommendedName>
        <fullName evidence="2">Alpha/beta hydrolase fold-3 domain-containing protein</fullName>
    </recommendedName>
</protein>
<feature type="domain" description="Alpha/beta hydrolase fold-3" evidence="2">
    <location>
        <begin position="339"/>
        <end position="559"/>
    </location>
</feature>
<dbReference type="InterPro" id="IPR013094">
    <property type="entry name" value="AB_hydrolase_3"/>
</dbReference>
<gene>
    <name evidence="3" type="ORF">Tsubulata_030536</name>
</gene>
<dbReference type="Pfam" id="PF07859">
    <property type="entry name" value="Abhydrolase_3"/>
    <property type="match status" value="2"/>
</dbReference>
<proteinExistence type="inferred from homology"/>
<dbReference type="EMBL" id="JAKUCV010003456">
    <property type="protein sequence ID" value="KAJ4838889.1"/>
    <property type="molecule type" value="Genomic_DNA"/>
</dbReference>
<dbReference type="PANTHER" id="PTHR23024">
    <property type="entry name" value="ARYLACETAMIDE DEACETYLASE"/>
    <property type="match status" value="1"/>
</dbReference>
<evidence type="ECO:0000313" key="4">
    <source>
        <dbReference type="Proteomes" id="UP001141552"/>
    </source>
</evidence>
<dbReference type="SUPFAM" id="SSF53474">
    <property type="entry name" value="alpha/beta-Hydrolases"/>
    <property type="match status" value="2"/>
</dbReference>
<dbReference type="Gene3D" id="3.40.50.1820">
    <property type="entry name" value="alpha/beta hydrolase"/>
    <property type="match status" value="2"/>
</dbReference>
<dbReference type="InterPro" id="IPR029058">
    <property type="entry name" value="AB_hydrolase_fold"/>
</dbReference>
<organism evidence="3 4">
    <name type="scientific">Turnera subulata</name>
    <dbReference type="NCBI Taxonomy" id="218843"/>
    <lineage>
        <taxon>Eukaryota</taxon>
        <taxon>Viridiplantae</taxon>
        <taxon>Streptophyta</taxon>
        <taxon>Embryophyta</taxon>
        <taxon>Tracheophyta</taxon>
        <taxon>Spermatophyta</taxon>
        <taxon>Magnoliopsida</taxon>
        <taxon>eudicotyledons</taxon>
        <taxon>Gunneridae</taxon>
        <taxon>Pentapetalae</taxon>
        <taxon>rosids</taxon>
        <taxon>fabids</taxon>
        <taxon>Malpighiales</taxon>
        <taxon>Passifloraceae</taxon>
        <taxon>Turnera</taxon>
    </lineage>
</organism>
<accession>A0A9Q0JES4</accession>
<name>A0A9Q0JES4_9ROSI</name>
<evidence type="ECO:0000259" key="2">
    <source>
        <dbReference type="Pfam" id="PF07859"/>
    </source>
</evidence>
<evidence type="ECO:0000313" key="3">
    <source>
        <dbReference type="EMBL" id="KAJ4838889.1"/>
    </source>
</evidence>
<dbReference type="Proteomes" id="UP001141552">
    <property type="component" value="Unassembled WGS sequence"/>
</dbReference>